<dbReference type="AlphaFoldDB" id="A0AAV7PEX5"/>
<keyword evidence="2" id="KW-1185">Reference proteome</keyword>
<evidence type="ECO:0000313" key="2">
    <source>
        <dbReference type="Proteomes" id="UP001066276"/>
    </source>
</evidence>
<gene>
    <name evidence="1" type="ORF">NDU88_004162</name>
</gene>
<proteinExistence type="predicted"/>
<comment type="caution">
    <text evidence="1">The sequence shown here is derived from an EMBL/GenBank/DDBJ whole genome shotgun (WGS) entry which is preliminary data.</text>
</comment>
<name>A0AAV7PEX5_PLEWA</name>
<sequence>MRYSIRVLDGVTALTDNADPRLHGWLRACTKGHQQATQTRQRQLQIKKLQMAIDKATDECIKSGGQEAARRNLNQMRPKLKDFFILEEATSSRAYQQQVYEENQQTGKHLAWTTRIKYEKQTIHQIQDPESSTIVNEDKDIARVFMSHYSRIYEIDCTFSLLQLSQYYSPITLPKISLKVQNDVAQKITP</sequence>
<accession>A0AAV7PEX5</accession>
<dbReference type="Proteomes" id="UP001066276">
    <property type="component" value="Chromosome 7"/>
</dbReference>
<protein>
    <submittedName>
        <fullName evidence="1">Uncharacterized protein</fullName>
    </submittedName>
</protein>
<dbReference type="EMBL" id="JANPWB010000011">
    <property type="protein sequence ID" value="KAJ1125739.1"/>
    <property type="molecule type" value="Genomic_DNA"/>
</dbReference>
<evidence type="ECO:0000313" key="1">
    <source>
        <dbReference type="EMBL" id="KAJ1125739.1"/>
    </source>
</evidence>
<reference evidence="1" key="1">
    <citation type="journal article" date="2022" name="bioRxiv">
        <title>Sequencing and chromosome-scale assembly of the giantPleurodeles waltlgenome.</title>
        <authorList>
            <person name="Brown T."/>
            <person name="Elewa A."/>
            <person name="Iarovenko S."/>
            <person name="Subramanian E."/>
            <person name="Araus A.J."/>
            <person name="Petzold A."/>
            <person name="Susuki M."/>
            <person name="Suzuki K.-i.T."/>
            <person name="Hayashi T."/>
            <person name="Toyoda A."/>
            <person name="Oliveira C."/>
            <person name="Osipova E."/>
            <person name="Leigh N.D."/>
            <person name="Simon A."/>
            <person name="Yun M.H."/>
        </authorList>
    </citation>
    <scope>NUCLEOTIDE SEQUENCE</scope>
    <source>
        <strain evidence="1">20211129_DDA</strain>
        <tissue evidence="1">Liver</tissue>
    </source>
</reference>
<organism evidence="1 2">
    <name type="scientific">Pleurodeles waltl</name>
    <name type="common">Iberian ribbed newt</name>
    <dbReference type="NCBI Taxonomy" id="8319"/>
    <lineage>
        <taxon>Eukaryota</taxon>
        <taxon>Metazoa</taxon>
        <taxon>Chordata</taxon>
        <taxon>Craniata</taxon>
        <taxon>Vertebrata</taxon>
        <taxon>Euteleostomi</taxon>
        <taxon>Amphibia</taxon>
        <taxon>Batrachia</taxon>
        <taxon>Caudata</taxon>
        <taxon>Salamandroidea</taxon>
        <taxon>Salamandridae</taxon>
        <taxon>Pleurodelinae</taxon>
        <taxon>Pleurodeles</taxon>
    </lineage>
</organism>